<proteinExistence type="predicted"/>
<dbReference type="InterPro" id="IPR036188">
    <property type="entry name" value="FAD/NAD-bd_sf"/>
</dbReference>
<reference evidence="7 8" key="1">
    <citation type="submission" date="2018-03" db="EMBL/GenBank/DDBJ databases">
        <title>Mesoflavibacter sp. HG37 and Mesoflavibacter sp. HG96 sp.nov., two marine bacteria isolated from seawater of Western Pacific Ocean.</title>
        <authorList>
            <person name="Cheng H."/>
            <person name="Wu Y.-H."/>
            <person name="Guo L.-L."/>
            <person name="Xu X.-W."/>
        </authorList>
    </citation>
    <scope>NUCLEOTIDE SEQUENCE [LARGE SCALE GENOMIC DNA]</scope>
    <source>
        <strain evidence="7 8">KCTC 32269</strain>
    </source>
</reference>
<evidence type="ECO:0000256" key="2">
    <source>
        <dbReference type="ARBA" id="ARBA00022827"/>
    </source>
</evidence>
<dbReference type="Gene3D" id="3.50.50.60">
    <property type="entry name" value="FAD/NAD(P)-binding domain"/>
    <property type="match status" value="1"/>
</dbReference>
<keyword evidence="4 7" id="KW-0503">Monooxygenase</keyword>
<keyword evidence="1" id="KW-0285">Flavoprotein</keyword>
<sequence>MTLNPQQKTYWVSCKNCGGLGKKRRKPRKKDRQRFQKEYQDFIMSDVNKNKPIKPKGSIYDCPICKGNGIITSTLAPTINPNFPHVCIIGAGIGGVALALTLFQRGIPFTLFEKDQSFNSRSQGYGLTLQQASKALKRFGITSLPNGINSTKHIVHNSIGEVIGEWGKRKWITEDKKSNSKKSNIHIARQSLRLELLQQLGGPHMVQWDHEFLNCTTLSPELIEVTFKSQNELKKIKTNLVVGADGIRSKVRPLVISNTKTPLRYLDCMVILGICNLNELKHVNSPLLDLETVFQTANGKERIYVMPFNSEAVMWQLSFPISETKALNLSKSEIKYLKDEAVKRANWHTPIPEIIKATTEKLISGYPVYDRKPLQSDDFKQTGNITLIGDAAHPMSPFKGQGANQALLDALELSATLTKTINTYSNWKDTGLRPLLTKFETNMLKRSAVKVKDSAEAAQALHSEHILIKKNHPRGKFDKNSKNKKDLIN</sequence>
<organism evidence="7 8">
    <name type="scientific">Aurantibacter aestuarii</name>
    <dbReference type="NCBI Taxonomy" id="1266046"/>
    <lineage>
        <taxon>Bacteria</taxon>
        <taxon>Pseudomonadati</taxon>
        <taxon>Bacteroidota</taxon>
        <taxon>Flavobacteriia</taxon>
        <taxon>Flavobacteriales</taxon>
        <taxon>Flavobacteriaceae</taxon>
        <taxon>Aurantibacter</taxon>
    </lineage>
</organism>
<dbReference type="SUPFAM" id="SSF51905">
    <property type="entry name" value="FAD/NAD(P)-binding domain"/>
    <property type="match status" value="1"/>
</dbReference>
<accession>A0A2T1NDX3</accession>
<dbReference type="InterPro" id="IPR002938">
    <property type="entry name" value="FAD-bd"/>
</dbReference>
<gene>
    <name evidence="7" type="ORF">C7H52_05040</name>
</gene>
<protein>
    <submittedName>
        <fullName evidence="7">FAD-dependent monooxygenase</fullName>
    </submittedName>
</protein>
<dbReference type="Proteomes" id="UP000238426">
    <property type="component" value="Unassembled WGS sequence"/>
</dbReference>
<dbReference type="PANTHER" id="PTHR46972:SF1">
    <property type="entry name" value="FAD DEPENDENT OXIDOREDUCTASE DOMAIN-CONTAINING PROTEIN"/>
    <property type="match status" value="1"/>
</dbReference>
<evidence type="ECO:0000259" key="6">
    <source>
        <dbReference type="Pfam" id="PF01494"/>
    </source>
</evidence>
<feature type="compositionally biased region" description="Basic and acidic residues" evidence="5">
    <location>
        <begin position="475"/>
        <end position="489"/>
    </location>
</feature>
<evidence type="ECO:0000313" key="8">
    <source>
        <dbReference type="Proteomes" id="UP000238426"/>
    </source>
</evidence>
<dbReference type="AlphaFoldDB" id="A0A2T1NDX3"/>
<feature type="region of interest" description="Disordered" evidence="5">
    <location>
        <begin position="470"/>
        <end position="489"/>
    </location>
</feature>
<dbReference type="PRINTS" id="PR00420">
    <property type="entry name" value="RNGMNOXGNASE"/>
</dbReference>
<evidence type="ECO:0000256" key="4">
    <source>
        <dbReference type="ARBA" id="ARBA00023033"/>
    </source>
</evidence>
<dbReference type="OrthoDB" id="9782160at2"/>
<dbReference type="PANTHER" id="PTHR46972">
    <property type="entry name" value="MONOOXYGENASE ASQM-RELATED"/>
    <property type="match status" value="1"/>
</dbReference>
<evidence type="ECO:0000256" key="3">
    <source>
        <dbReference type="ARBA" id="ARBA00023002"/>
    </source>
</evidence>
<feature type="domain" description="FAD-binding" evidence="6">
    <location>
        <begin position="85"/>
        <end position="422"/>
    </location>
</feature>
<keyword evidence="8" id="KW-1185">Reference proteome</keyword>
<evidence type="ECO:0000256" key="5">
    <source>
        <dbReference type="SAM" id="MobiDB-lite"/>
    </source>
</evidence>
<dbReference type="Pfam" id="PF01494">
    <property type="entry name" value="FAD_binding_3"/>
    <property type="match status" value="1"/>
</dbReference>
<dbReference type="GO" id="GO:0071949">
    <property type="term" value="F:FAD binding"/>
    <property type="evidence" value="ECO:0007669"/>
    <property type="project" value="InterPro"/>
</dbReference>
<keyword evidence="2" id="KW-0274">FAD</keyword>
<comment type="caution">
    <text evidence="7">The sequence shown here is derived from an EMBL/GenBank/DDBJ whole genome shotgun (WGS) entry which is preliminary data.</text>
</comment>
<name>A0A2T1NDX3_9FLAO</name>
<keyword evidence="3" id="KW-0560">Oxidoreductase</keyword>
<evidence type="ECO:0000313" key="7">
    <source>
        <dbReference type="EMBL" id="PSG90647.1"/>
    </source>
</evidence>
<evidence type="ECO:0000256" key="1">
    <source>
        <dbReference type="ARBA" id="ARBA00022630"/>
    </source>
</evidence>
<dbReference type="EMBL" id="PXOQ01000007">
    <property type="protein sequence ID" value="PSG90647.1"/>
    <property type="molecule type" value="Genomic_DNA"/>
</dbReference>
<dbReference type="GO" id="GO:0004497">
    <property type="term" value="F:monooxygenase activity"/>
    <property type="evidence" value="ECO:0007669"/>
    <property type="project" value="UniProtKB-KW"/>
</dbReference>